<keyword evidence="4" id="KW-1003">Cell membrane</keyword>
<evidence type="ECO:0000259" key="9">
    <source>
        <dbReference type="PROSITE" id="PS50850"/>
    </source>
</evidence>
<keyword evidence="11" id="KW-1185">Reference proteome</keyword>
<evidence type="ECO:0000256" key="3">
    <source>
        <dbReference type="ARBA" id="ARBA00022448"/>
    </source>
</evidence>
<keyword evidence="8" id="KW-0997">Cell inner membrane</keyword>
<evidence type="ECO:0000256" key="8">
    <source>
        <dbReference type="RuleBase" id="RU365088"/>
    </source>
</evidence>
<feature type="transmembrane region" description="Helical" evidence="8">
    <location>
        <begin position="37"/>
        <end position="56"/>
    </location>
</feature>
<feature type="transmembrane region" description="Helical" evidence="8">
    <location>
        <begin position="292"/>
        <end position="314"/>
    </location>
</feature>
<organism evidence="10 11">
    <name type="scientific">Aurantiacibacter zhengii</name>
    <dbReference type="NCBI Taxonomy" id="2307003"/>
    <lineage>
        <taxon>Bacteria</taxon>
        <taxon>Pseudomonadati</taxon>
        <taxon>Pseudomonadota</taxon>
        <taxon>Alphaproteobacteria</taxon>
        <taxon>Sphingomonadales</taxon>
        <taxon>Erythrobacteraceae</taxon>
        <taxon>Aurantiacibacter</taxon>
    </lineage>
</organism>
<dbReference type="CDD" id="cd17320">
    <property type="entry name" value="MFS_MdfA_MDR_like"/>
    <property type="match status" value="1"/>
</dbReference>
<dbReference type="PROSITE" id="PS50850">
    <property type="entry name" value="MFS"/>
    <property type="match status" value="1"/>
</dbReference>
<feature type="transmembrane region" description="Helical" evidence="8">
    <location>
        <begin position="203"/>
        <end position="222"/>
    </location>
</feature>
<dbReference type="SUPFAM" id="SSF103473">
    <property type="entry name" value="MFS general substrate transporter"/>
    <property type="match status" value="1"/>
</dbReference>
<protein>
    <recommendedName>
        <fullName evidence="8">Bcr/CflA family efflux transporter</fullName>
    </recommendedName>
</protein>
<feature type="transmembrane region" description="Helical" evidence="8">
    <location>
        <begin position="89"/>
        <end position="110"/>
    </location>
</feature>
<comment type="subcellular location">
    <subcellularLocation>
        <location evidence="8">Cell inner membrane</location>
        <topology evidence="8">Multi-pass membrane protein</topology>
    </subcellularLocation>
    <subcellularLocation>
        <location evidence="1">Cell membrane</location>
        <topology evidence="1">Multi-pass membrane protein</topology>
    </subcellularLocation>
</comment>
<dbReference type="InterPro" id="IPR004812">
    <property type="entry name" value="Efflux_drug-R_Bcr/CmlA"/>
</dbReference>
<evidence type="ECO:0000313" key="11">
    <source>
        <dbReference type="Proteomes" id="UP000286576"/>
    </source>
</evidence>
<keyword evidence="3 8" id="KW-0813">Transport</keyword>
<dbReference type="PANTHER" id="PTHR23502">
    <property type="entry name" value="MAJOR FACILITATOR SUPERFAMILY"/>
    <property type="match status" value="1"/>
</dbReference>
<dbReference type="EMBL" id="QXFL01000004">
    <property type="protein sequence ID" value="RIV85996.1"/>
    <property type="molecule type" value="Genomic_DNA"/>
</dbReference>
<feature type="transmembrane region" description="Helical" evidence="8">
    <location>
        <begin position="152"/>
        <end position="170"/>
    </location>
</feature>
<keyword evidence="7 8" id="KW-0472">Membrane</keyword>
<name>A0A418NSH6_9SPHN</name>
<gene>
    <name evidence="10" type="ORF">D2V07_10550</name>
</gene>
<evidence type="ECO:0000313" key="10">
    <source>
        <dbReference type="EMBL" id="RIV85996.1"/>
    </source>
</evidence>
<evidence type="ECO:0000256" key="5">
    <source>
        <dbReference type="ARBA" id="ARBA00022692"/>
    </source>
</evidence>
<feature type="transmembrane region" description="Helical" evidence="8">
    <location>
        <begin position="237"/>
        <end position="255"/>
    </location>
</feature>
<evidence type="ECO:0000256" key="7">
    <source>
        <dbReference type="ARBA" id="ARBA00023136"/>
    </source>
</evidence>
<evidence type="ECO:0000256" key="6">
    <source>
        <dbReference type="ARBA" id="ARBA00022989"/>
    </source>
</evidence>
<dbReference type="NCBIfam" id="TIGR00710">
    <property type="entry name" value="efflux_Bcr_CflA"/>
    <property type="match status" value="1"/>
</dbReference>
<sequence length="397" mass="42796">MAALMSLNALAIDAMLPALDEIASAFAIDDPNRRQLVVGVYLLATGFGALVPGLFADRYGRRPVLFVSLGIYLVASLLCMIAPTFEVLLGLRAMQGFGTAGLMVLPAAIIRDRFDGDRMARLLSMIFIVFMLVPVLAPTMGQAVLSVASWEWIFFALGLFGLAAAVWAWLRMPETLDPRNRQKIDPRTIAYNLPLTLRTRSSVGYVLGGGLTFGGVFGYINSAPQLIGGHFGAEEQFPLIFGASAATLAFSSFANSRIVERFGARRVSHTALIAFIFVSLVQVYAAEIHADSLAWFFPLISINLCLLGFLGSNFGSIAMQPFFNSAGAASSVQASIRMLLGAVMGIVIGQFYDGTALPLAIALLASSLISLALVLFSERGKLFTRPRQSRYFTEGPR</sequence>
<feature type="domain" description="Major facilitator superfamily (MFS) profile" evidence="9">
    <location>
        <begin position="1"/>
        <end position="382"/>
    </location>
</feature>
<feature type="transmembrane region" description="Helical" evidence="8">
    <location>
        <begin position="122"/>
        <end position="140"/>
    </location>
</feature>
<dbReference type="PANTHER" id="PTHR23502:SF132">
    <property type="entry name" value="POLYAMINE TRANSPORTER 2-RELATED"/>
    <property type="match status" value="1"/>
</dbReference>
<evidence type="ECO:0000256" key="4">
    <source>
        <dbReference type="ARBA" id="ARBA00022475"/>
    </source>
</evidence>
<dbReference type="InterPro" id="IPR011701">
    <property type="entry name" value="MFS"/>
</dbReference>
<proteinExistence type="inferred from homology"/>
<dbReference type="Pfam" id="PF07690">
    <property type="entry name" value="MFS_1"/>
    <property type="match status" value="1"/>
</dbReference>
<dbReference type="GO" id="GO:1990961">
    <property type="term" value="P:xenobiotic detoxification by transmembrane export across the plasma membrane"/>
    <property type="evidence" value="ECO:0007669"/>
    <property type="project" value="InterPro"/>
</dbReference>
<evidence type="ECO:0000256" key="2">
    <source>
        <dbReference type="ARBA" id="ARBA00006236"/>
    </source>
</evidence>
<dbReference type="AlphaFoldDB" id="A0A418NSH6"/>
<keyword evidence="6 8" id="KW-1133">Transmembrane helix</keyword>
<dbReference type="GO" id="GO:0042910">
    <property type="term" value="F:xenobiotic transmembrane transporter activity"/>
    <property type="evidence" value="ECO:0007669"/>
    <property type="project" value="InterPro"/>
</dbReference>
<evidence type="ECO:0000256" key="1">
    <source>
        <dbReference type="ARBA" id="ARBA00004651"/>
    </source>
</evidence>
<feature type="transmembrane region" description="Helical" evidence="8">
    <location>
        <begin position="63"/>
        <end position="83"/>
    </location>
</feature>
<reference evidence="10 11" key="1">
    <citation type="submission" date="2018-08" db="EMBL/GenBank/DDBJ databases">
        <title>Erythrobacter zhengii sp.nov., a bacterium isolated from deep-sea sediment.</title>
        <authorList>
            <person name="Fang C."/>
            <person name="Wu Y.-H."/>
            <person name="Sun C."/>
            <person name="Wang H."/>
            <person name="Cheng H."/>
            <person name="Meng F.-X."/>
            <person name="Wang C.-S."/>
            <person name="Xu X.-W."/>
        </authorList>
    </citation>
    <scope>NUCLEOTIDE SEQUENCE [LARGE SCALE GENOMIC DNA]</scope>
    <source>
        <strain evidence="10 11">V18</strain>
    </source>
</reference>
<dbReference type="InterPro" id="IPR036259">
    <property type="entry name" value="MFS_trans_sf"/>
</dbReference>
<dbReference type="Proteomes" id="UP000286576">
    <property type="component" value="Unassembled WGS sequence"/>
</dbReference>
<dbReference type="InterPro" id="IPR020846">
    <property type="entry name" value="MFS_dom"/>
</dbReference>
<dbReference type="GO" id="GO:0005886">
    <property type="term" value="C:plasma membrane"/>
    <property type="evidence" value="ECO:0007669"/>
    <property type="project" value="UniProtKB-SubCell"/>
</dbReference>
<dbReference type="Gene3D" id="1.20.1720.10">
    <property type="entry name" value="Multidrug resistance protein D"/>
    <property type="match status" value="1"/>
</dbReference>
<accession>A0A418NSH6</accession>
<comment type="similarity">
    <text evidence="2 8">Belongs to the major facilitator superfamily. Bcr/CmlA family.</text>
</comment>
<comment type="caution">
    <text evidence="8">Lacks conserved residue(s) required for the propagation of feature annotation.</text>
</comment>
<feature type="transmembrane region" description="Helical" evidence="8">
    <location>
        <begin position="267"/>
        <end position="286"/>
    </location>
</feature>
<comment type="caution">
    <text evidence="10">The sequence shown here is derived from an EMBL/GenBank/DDBJ whole genome shotgun (WGS) entry which is preliminary data.</text>
</comment>
<keyword evidence="5 8" id="KW-0812">Transmembrane</keyword>
<feature type="transmembrane region" description="Helical" evidence="8">
    <location>
        <begin position="358"/>
        <end position="377"/>
    </location>
</feature>
<dbReference type="OrthoDB" id="9800416at2"/>
<feature type="transmembrane region" description="Helical" evidence="8">
    <location>
        <begin position="334"/>
        <end position="352"/>
    </location>
</feature>